<feature type="compositionally biased region" description="Low complexity" evidence="1">
    <location>
        <begin position="1"/>
        <end position="12"/>
    </location>
</feature>
<dbReference type="InterPro" id="IPR046561">
    <property type="entry name" value="DUF6716"/>
</dbReference>
<organism evidence="2">
    <name type="scientific">Streptantibioticus silvisoli</name>
    <dbReference type="NCBI Taxonomy" id="2705255"/>
    <lineage>
        <taxon>Bacteria</taxon>
        <taxon>Bacillati</taxon>
        <taxon>Actinomycetota</taxon>
        <taxon>Actinomycetes</taxon>
        <taxon>Kitasatosporales</taxon>
        <taxon>Streptomycetaceae</taxon>
        <taxon>Streptantibioticus</taxon>
    </lineage>
</organism>
<dbReference type="AlphaFoldDB" id="A0AA90K286"/>
<evidence type="ECO:0000313" key="2">
    <source>
        <dbReference type="EMBL" id="MDI5974456.1"/>
    </source>
</evidence>
<name>A0AA90K286_9ACTN</name>
<gene>
    <name evidence="2" type="ORF">POF50_034785</name>
</gene>
<dbReference type="Pfam" id="PF20471">
    <property type="entry name" value="DUF6716"/>
    <property type="match status" value="2"/>
</dbReference>
<reference evidence="2" key="1">
    <citation type="submission" date="2023-05" db="EMBL/GenBank/DDBJ databases">
        <title>Streptantibioticus silvisoli sp. nov., acidotolerant actinomycetes 1 from pine litter.</title>
        <authorList>
            <person name="Swiecimska M."/>
            <person name="Golinska P."/>
            <person name="Sangal V."/>
            <person name="Wachnowicz B."/>
            <person name="Goodfellow M."/>
        </authorList>
    </citation>
    <scope>NUCLEOTIDE SEQUENCE</scope>
    <source>
        <strain evidence="2">SL13</strain>
    </source>
</reference>
<feature type="compositionally biased region" description="Polar residues" evidence="1">
    <location>
        <begin position="324"/>
        <end position="338"/>
    </location>
</feature>
<sequence length="566" mass="58698">MTSSTPVATSAPTPTPAAVPSDDPAPTPNFAPHPGTTAPDPGSTAPGPRTIAVLADSDTRWKWGALTARRIAPEARLEAYLLRGRATPTVRQLGEVGVGAEAMAEVTAAEFLARTTGDPQDGGRPDVVVLACVGGTVRAMTQALNAAAPPAGGPRPVIVTGYVGVVYEKLADGLLLRHGADVVLANSPYDADRFRTVYEGVGADASGVVGAALPFLGGEPYRPSARRPFTVVFAVQPSVPESRRDRAYLMERITRHAELHPERRVVVKLRSKPGEHTTHIEEFPYPALAAKAARAAKAAKAAKASNAVNASTTRRTADARGTVNAGNPTDPSNPTAAGNPTAASRPTNASNAPASNAPATSPPATNARNAPGGTAPAGSVEFAHGHMGDVLDATDLLVTVSSTAALEAMHRGIPTAVVTDLGVREALGNHQFLGSGALASFDELDDGVLPNADPGWLRRHGVIADGDPFDAVRERVGALVDRAAAGRLPAPQPYLTERIAPGYLPGVLARHGLTPDGRLADGVPATDARVGGVRRFVRRVTRDAARAVYRHGVQRVAPAIRRWGQV</sequence>
<dbReference type="EMBL" id="JABXJJ020000078">
    <property type="protein sequence ID" value="MDI5974456.1"/>
    <property type="molecule type" value="Genomic_DNA"/>
</dbReference>
<feature type="compositionally biased region" description="Low complexity" evidence="1">
    <location>
        <begin position="341"/>
        <end position="371"/>
    </location>
</feature>
<feature type="region of interest" description="Disordered" evidence="1">
    <location>
        <begin position="301"/>
        <end position="381"/>
    </location>
</feature>
<comment type="caution">
    <text evidence="2">The sequence shown here is derived from an EMBL/GenBank/DDBJ whole genome shotgun (WGS) entry which is preliminary data.</text>
</comment>
<protein>
    <submittedName>
        <fullName evidence="2">Uncharacterized protein</fullName>
    </submittedName>
</protein>
<accession>A0AA90K286</accession>
<feature type="region of interest" description="Disordered" evidence="1">
    <location>
        <begin position="1"/>
        <end position="49"/>
    </location>
</feature>
<feature type="compositionally biased region" description="Pro residues" evidence="1">
    <location>
        <begin position="13"/>
        <end position="31"/>
    </location>
</feature>
<proteinExistence type="predicted"/>
<evidence type="ECO:0000256" key="1">
    <source>
        <dbReference type="SAM" id="MobiDB-lite"/>
    </source>
</evidence>